<dbReference type="PANTHER" id="PTHR33990:SF1">
    <property type="entry name" value="PROTEIN YJDN"/>
    <property type="match status" value="1"/>
</dbReference>
<evidence type="ECO:0000313" key="3">
    <source>
        <dbReference type="Proteomes" id="UP000514720"/>
    </source>
</evidence>
<dbReference type="AlphaFoldDB" id="A0A7L7KRA8"/>
<gene>
    <name evidence="2" type="ORF">G4Z02_06215</name>
</gene>
<dbReference type="Gene3D" id="3.10.180.10">
    <property type="entry name" value="2,3-Dihydroxybiphenyl 1,2-Dioxygenase, domain 1"/>
    <property type="match status" value="1"/>
</dbReference>
<feature type="domain" description="Glyoxalase/fosfomycin resistance/dioxygenase" evidence="1">
    <location>
        <begin position="8"/>
        <end position="130"/>
    </location>
</feature>
<dbReference type="SUPFAM" id="SSF54593">
    <property type="entry name" value="Glyoxalase/Bleomycin resistance protein/Dihydroxybiphenyl dioxygenase"/>
    <property type="match status" value="1"/>
</dbReference>
<keyword evidence="3" id="KW-1185">Reference proteome</keyword>
<evidence type="ECO:0000313" key="2">
    <source>
        <dbReference type="EMBL" id="QMS85361.1"/>
    </source>
</evidence>
<name>A0A7L7KRA8_9MOLU</name>
<accession>A0A7L7KRA8</accession>
<dbReference type="InterPro" id="IPR029068">
    <property type="entry name" value="Glyas_Bleomycin-R_OHBP_Dase"/>
</dbReference>
<dbReference type="Proteomes" id="UP000514720">
    <property type="component" value="Chromosome"/>
</dbReference>
<dbReference type="PANTHER" id="PTHR33990">
    <property type="entry name" value="PROTEIN YJDN-RELATED"/>
    <property type="match status" value="1"/>
</dbReference>
<dbReference type="CDD" id="cd06588">
    <property type="entry name" value="PhnB_like"/>
    <property type="match status" value="1"/>
</dbReference>
<reference evidence="2 3" key="1">
    <citation type="submission" date="2020-02" db="EMBL/GenBank/DDBJ databases">
        <authorList>
            <person name="Zheng R.K."/>
            <person name="Sun C.M."/>
        </authorList>
    </citation>
    <scope>NUCLEOTIDE SEQUENCE [LARGE SCALE GENOMIC DNA]</scope>
    <source>
        <strain evidence="3">zrk13</strain>
    </source>
</reference>
<protein>
    <submittedName>
        <fullName evidence="2">VOC family protein</fullName>
    </submittedName>
</protein>
<dbReference type="InterPro" id="IPR004360">
    <property type="entry name" value="Glyas_Fos-R_dOase_dom"/>
</dbReference>
<sequence length="135" mass="15213">MGQIIPFVTVDNAMDAIAFYKDVFGAEIQGDITMLEDVPGMDKSTYKGKVGHCTLKIHDSTLFINDAIDEVMLTPGDRIQFVLELPDEKTLRTTFENLSLSGKVVSELQEVFWGALFGTVKDQFNITWQIYYGHK</sequence>
<dbReference type="KEGG" id="xcl:G4Z02_06215"/>
<proteinExistence type="predicted"/>
<dbReference type="InterPro" id="IPR028973">
    <property type="entry name" value="PhnB-like"/>
</dbReference>
<dbReference type="EMBL" id="CP048914">
    <property type="protein sequence ID" value="QMS85361.1"/>
    <property type="molecule type" value="Genomic_DNA"/>
</dbReference>
<organism evidence="2 3">
    <name type="scientific">Candidatus Xianfuyuplasma coldseepsis</name>
    <dbReference type="NCBI Taxonomy" id="2782163"/>
    <lineage>
        <taxon>Bacteria</taxon>
        <taxon>Bacillati</taxon>
        <taxon>Mycoplasmatota</taxon>
        <taxon>Mollicutes</taxon>
        <taxon>Candidatus Izemoplasmatales</taxon>
        <taxon>Candidatus Izemoplasmataceae</taxon>
        <taxon>Candidatus Xianfuyuplasma</taxon>
    </lineage>
</organism>
<dbReference type="RefSeq" id="WP_258877153.1">
    <property type="nucleotide sequence ID" value="NZ_CP048914.1"/>
</dbReference>
<evidence type="ECO:0000259" key="1">
    <source>
        <dbReference type="Pfam" id="PF00903"/>
    </source>
</evidence>
<dbReference type="Pfam" id="PF00903">
    <property type="entry name" value="Glyoxalase"/>
    <property type="match status" value="1"/>
</dbReference>